<feature type="transmembrane region" description="Helical" evidence="11">
    <location>
        <begin position="67"/>
        <end position="88"/>
    </location>
</feature>
<dbReference type="EMBL" id="JAOPKA010000002">
    <property type="protein sequence ID" value="MCU4740906.1"/>
    <property type="molecule type" value="Genomic_DNA"/>
</dbReference>
<keyword evidence="6 10" id="KW-0862">Zinc</keyword>
<dbReference type="CDD" id="cd07327">
    <property type="entry name" value="M48B_HtpX_like"/>
    <property type="match status" value="1"/>
</dbReference>
<dbReference type="PANTHER" id="PTHR43221:SF2">
    <property type="entry name" value="PROTEASE HTPX HOMOLOG"/>
    <property type="match status" value="1"/>
</dbReference>
<evidence type="ECO:0000259" key="12">
    <source>
        <dbReference type="Pfam" id="PF01435"/>
    </source>
</evidence>
<keyword evidence="7 11" id="KW-1133">Transmembrane helix</keyword>
<feature type="transmembrane region" description="Helical" evidence="11">
    <location>
        <begin position="12"/>
        <end position="34"/>
    </location>
</feature>
<evidence type="ECO:0000256" key="2">
    <source>
        <dbReference type="ARBA" id="ARBA00022670"/>
    </source>
</evidence>
<comment type="caution">
    <text evidence="13">The sequence shown here is derived from an EMBL/GenBank/DDBJ whole genome shotgun (WGS) entry which is preliminary data.</text>
</comment>
<dbReference type="InterPro" id="IPR001915">
    <property type="entry name" value="Peptidase_M48"/>
</dbReference>
<keyword evidence="4" id="KW-0479">Metal-binding</keyword>
<dbReference type="GO" id="GO:0006508">
    <property type="term" value="P:proteolysis"/>
    <property type="evidence" value="ECO:0007669"/>
    <property type="project" value="UniProtKB-KW"/>
</dbReference>
<evidence type="ECO:0000256" key="8">
    <source>
        <dbReference type="ARBA" id="ARBA00023049"/>
    </source>
</evidence>
<keyword evidence="8 10" id="KW-0482">Metalloprotease</keyword>
<comment type="cofactor">
    <cofactor evidence="10">
        <name>Zn(2+)</name>
        <dbReference type="ChEBI" id="CHEBI:29105"/>
    </cofactor>
    <text evidence="10">Binds 1 zinc ion per subunit.</text>
</comment>
<keyword evidence="3 11" id="KW-0812">Transmembrane</keyword>
<name>A0AAP2YWP5_9EURY</name>
<keyword evidence="1" id="KW-1003">Cell membrane</keyword>
<keyword evidence="2 10" id="KW-0645">Protease</keyword>
<protein>
    <submittedName>
        <fullName evidence="13">M48 family metallopeptidase</fullName>
    </submittedName>
</protein>
<dbReference type="PANTHER" id="PTHR43221">
    <property type="entry name" value="PROTEASE HTPX"/>
    <property type="match status" value="1"/>
</dbReference>
<evidence type="ECO:0000256" key="4">
    <source>
        <dbReference type="ARBA" id="ARBA00022723"/>
    </source>
</evidence>
<dbReference type="InterPro" id="IPR050083">
    <property type="entry name" value="HtpX_protease"/>
</dbReference>
<dbReference type="Proteomes" id="UP001321018">
    <property type="component" value="Unassembled WGS sequence"/>
</dbReference>
<evidence type="ECO:0000256" key="7">
    <source>
        <dbReference type="ARBA" id="ARBA00022989"/>
    </source>
</evidence>
<evidence type="ECO:0000256" key="3">
    <source>
        <dbReference type="ARBA" id="ARBA00022692"/>
    </source>
</evidence>
<keyword evidence="9 11" id="KW-0472">Membrane</keyword>
<evidence type="ECO:0000256" key="1">
    <source>
        <dbReference type="ARBA" id="ARBA00022475"/>
    </source>
</evidence>
<feature type="transmembrane region" description="Helical" evidence="11">
    <location>
        <begin position="40"/>
        <end position="60"/>
    </location>
</feature>
<gene>
    <name evidence="13" type="ORF">OB960_05760</name>
</gene>
<dbReference type="GO" id="GO:0004222">
    <property type="term" value="F:metalloendopeptidase activity"/>
    <property type="evidence" value="ECO:0007669"/>
    <property type="project" value="InterPro"/>
</dbReference>
<evidence type="ECO:0000256" key="6">
    <source>
        <dbReference type="ARBA" id="ARBA00022833"/>
    </source>
</evidence>
<evidence type="ECO:0000313" key="14">
    <source>
        <dbReference type="Proteomes" id="UP001321018"/>
    </source>
</evidence>
<evidence type="ECO:0000256" key="5">
    <source>
        <dbReference type="ARBA" id="ARBA00022801"/>
    </source>
</evidence>
<sequence>MSLDAGARLSLLFRMLVSLGFISVVTATIVVVAVGVTGSLVFLGITAAFFLVRTYILLFADVAPIAFVWNLWISNSVPIVLVIGAALLPTLYIQPVRDEIRAFRSEIGTTGELATDRHPKISTMVRRLSQQANISEPTVRIVNRRRPESYALGGTSSGTIVITRGVVRTLSDDELEAVLAHEVSHLRNGDGRIVNYLLVPMLVAERVGSADRPTFQFHYGLSVFSYGIRLVVWAVLTIVTTVQLALCRLGITHLSREREFAADRGAAELTGAPSSLASALERLHGVRSRPAEDMRDFKRSAGVLDILPPEGHRQRSGLFDTHPETETRIRRLESMVLEQAT</sequence>
<proteinExistence type="inferred from homology"/>
<dbReference type="Pfam" id="PF01435">
    <property type="entry name" value="Peptidase_M48"/>
    <property type="match status" value="1"/>
</dbReference>
<dbReference type="GO" id="GO:0046872">
    <property type="term" value="F:metal ion binding"/>
    <property type="evidence" value="ECO:0007669"/>
    <property type="project" value="UniProtKB-KW"/>
</dbReference>
<feature type="transmembrane region" description="Helical" evidence="11">
    <location>
        <begin position="230"/>
        <end position="251"/>
    </location>
</feature>
<evidence type="ECO:0000313" key="13">
    <source>
        <dbReference type="EMBL" id="MCU4740906.1"/>
    </source>
</evidence>
<evidence type="ECO:0000256" key="10">
    <source>
        <dbReference type="RuleBase" id="RU003983"/>
    </source>
</evidence>
<feature type="domain" description="Peptidase M48" evidence="12">
    <location>
        <begin position="117"/>
        <end position="335"/>
    </location>
</feature>
<dbReference type="AlphaFoldDB" id="A0AAP2YWP5"/>
<evidence type="ECO:0000256" key="9">
    <source>
        <dbReference type="ARBA" id="ARBA00023136"/>
    </source>
</evidence>
<evidence type="ECO:0000256" key="11">
    <source>
        <dbReference type="SAM" id="Phobius"/>
    </source>
</evidence>
<keyword evidence="5 10" id="KW-0378">Hydrolase</keyword>
<organism evidence="13 14">
    <name type="scientific">Natronoglomus mannanivorans</name>
    <dbReference type="NCBI Taxonomy" id="2979990"/>
    <lineage>
        <taxon>Archaea</taxon>
        <taxon>Methanobacteriati</taxon>
        <taxon>Methanobacteriota</taxon>
        <taxon>Stenosarchaea group</taxon>
        <taxon>Halobacteria</taxon>
        <taxon>Halobacteriales</taxon>
        <taxon>Natrialbaceae</taxon>
        <taxon>Natronoglomus</taxon>
    </lineage>
</organism>
<reference evidence="13" key="1">
    <citation type="submission" date="2022-09" db="EMBL/GenBank/DDBJ databases">
        <title>Enrichment on poylsaccharides allowed isolation of novel metabolic and taxonomic groups of Haloarchaea.</title>
        <authorList>
            <person name="Sorokin D.Y."/>
            <person name="Elcheninov A.G."/>
            <person name="Khizhniak T.V."/>
            <person name="Kolganova T.V."/>
            <person name="Kublanov I.V."/>
        </authorList>
    </citation>
    <scope>NUCLEOTIDE SEQUENCE</scope>
    <source>
        <strain evidence="13">AArc-xg1-1</strain>
    </source>
</reference>
<accession>A0AAP2YWP5</accession>
<dbReference type="RefSeq" id="WP_338002742.1">
    <property type="nucleotide sequence ID" value="NZ_JAOPKA010000002.1"/>
</dbReference>
<dbReference type="Gene3D" id="3.30.2010.10">
    <property type="entry name" value="Metalloproteases ('zincins'), catalytic domain"/>
    <property type="match status" value="1"/>
</dbReference>
<comment type="similarity">
    <text evidence="10">Belongs to the peptidase M48 family.</text>
</comment>